<evidence type="ECO:0000259" key="11">
    <source>
        <dbReference type="PROSITE" id="PS50110"/>
    </source>
</evidence>
<dbReference type="InterPro" id="IPR051271">
    <property type="entry name" value="2C-system_Tx_regulators"/>
</dbReference>
<protein>
    <recommendedName>
        <fullName evidence="9">Transcriptional regulatory protein</fullName>
    </recommendedName>
</protein>
<keyword evidence="3 10" id="KW-0597">Phosphoprotein</keyword>
<dbReference type="PANTHER" id="PTHR45526">
    <property type="entry name" value="TRANSCRIPTIONAL REGULATORY PROTEIN DPIA"/>
    <property type="match status" value="1"/>
</dbReference>
<evidence type="ECO:0000256" key="2">
    <source>
        <dbReference type="ARBA" id="ARBA00022490"/>
    </source>
</evidence>
<dbReference type="Pfam" id="PF00072">
    <property type="entry name" value="Response_reg"/>
    <property type="match status" value="1"/>
</dbReference>
<keyword evidence="2 9" id="KW-0963">Cytoplasm</keyword>
<name>A0ABW4AH48_9ACTN</name>
<dbReference type="CDD" id="cd19925">
    <property type="entry name" value="REC_citrate_TCS"/>
    <property type="match status" value="1"/>
</dbReference>
<sequence>MIGVLVVDDDFMVSRIHRGFVEQVPGFRVVGTAHTGQEAIDAVAALAPDLILLDLYLPDMFGLDVVVRLRAAGHDCDVMVITAAKEADAVRSAVRHGVVNYLLKPFGVDDLRQRLEQYARRRTGLGEMRVQVRDQADVDRALARAAAPAVGLPKGLSPETARLVEQALRSAAETLSAAECADRIGISRVSARRYLEHLRDSGRAEVRLRYAVPGRPEHRYRWVSG</sequence>
<dbReference type="SMART" id="SM00448">
    <property type="entry name" value="REC"/>
    <property type="match status" value="1"/>
</dbReference>
<evidence type="ECO:0000256" key="9">
    <source>
        <dbReference type="PIRNR" id="PIRNR006171"/>
    </source>
</evidence>
<dbReference type="PANTHER" id="PTHR45526:SF1">
    <property type="entry name" value="TRANSCRIPTIONAL REGULATORY PROTEIN DCUR-RELATED"/>
    <property type="match status" value="1"/>
</dbReference>
<dbReference type="EMBL" id="JBHTMK010000040">
    <property type="protein sequence ID" value="MFD1369919.1"/>
    <property type="molecule type" value="Genomic_DNA"/>
</dbReference>
<feature type="modified residue" description="4-aspartylphosphate" evidence="10">
    <location>
        <position position="54"/>
    </location>
</feature>
<keyword evidence="4 9" id="KW-0902">Two-component regulatory system</keyword>
<proteinExistence type="predicted"/>
<dbReference type="InterPro" id="IPR024187">
    <property type="entry name" value="Sig_transdc_resp-reg_cit/mal"/>
</dbReference>
<evidence type="ECO:0000256" key="7">
    <source>
        <dbReference type="ARBA" id="ARBA00023159"/>
    </source>
</evidence>
<comment type="caution">
    <text evidence="12">The sequence shown here is derived from an EMBL/GenBank/DDBJ whole genome shotgun (WGS) entry which is preliminary data.</text>
</comment>
<evidence type="ECO:0000256" key="8">
    <source>
        <dbReference type="ARBA" id="ARBA00023163"/>
    </source>
</evidence>
<accession>A0ABW4AH48</accession>
<dbReference type="PIRSF" id="PIRSF006171">
    <property type="entry name" value="RR_citrat_malat"/>
    <property type="match status" value="1"/>
</dbReference>
<evidence type="ECO:0000256" key="6">
    <source>
        <dbReference type="ARBA" id="ARBA00023125"/>
    </source>
</evidence>
<dbReference type="RefSeq" id="WP_317791934.1">
    <property type="nucleotide sequence ID" value="NZ_AP028461.1"/>
</dbReference>
<dbReference type="InterPro" id="IPR011006">
    <property type="entry name" value="CheY-like_superfamily"/>
</dbReference>
<evidence type="ECO:0000256" key="5">
    <source>
        <dbReference type="ARBA" id="ARBA00023015"/>
    </source>
</evidence>
<evidence type="ECO:0000256" key="3">
    <source>
        <dbReference type="ARBA" id="ARBA00022553"/>
    </source>
</evidence>
<dbReference type="Gene3D" id="3.40.50.2300">
    <property type="match status" value="1"/>
</dbReference>
<feature type="domain" description="Response regulatory" evidence="11">
    <location>
        <begin position="3"/>
        <end position="119"/>
    </location>
</feature>
<keyword evidence="13" id="KW-1185">Reference proteome</keyword>
<keyword evidence="7 9" id="KW-0010">Activator</keyword>
<evidence type="ECO:0000256" key="4">
    <source>
        <dbReference type="ARBA" id="ARBA00023012"/>
    </source>
</evidence>
<evidence type="ECO:0000313" key="12">
    <source>
        <dbReference type="EMBL" id="MFD1369919.1"/>
    </source>
</evidence>
<comment type="subcellular location">
    <subcellularLocation>
        <location evidence="1 9">Cytoplasm</location>
    </subcellularLocation>
</comment>
<gene>
    <name evidence="12" type="ORF">ACFQ5G_31655</name>
</gene>
<organism evidence="12 13">
    <name type="scientific">Actinoplanes sichuanensis</name>
    <dbReference type="NCBI Taxonomy" id="512349"/>
    <lineage>
        <taxon>Bacteria</taxon>
        <taxon>Bacillati</taxon>
        <taxon>Actinomycetota</taxon>
        <taxon>Actinomycetes</taxon>
        <taxon>Micromonosporales</taxon>
        <taxon>Micromonosporaceae</taxon>
        <taxon>Actinoplanes</taxon>
    </lineage>
</organism>
<keyword evidence="8 9" id="KW-0804">Transcription</keyword>
<evidence type="ECO:0000256" key="1">
    <source>
        <dbReference type="ARBA" id="ARBA00004496"/>
    </source>
</evidence>
<reference evidence="13" key="1">
    <citation type="journal article" date="2019" name="Int. J. Syst. Evol. Microbiol.">
        <title>The Global Catalogue of Microorganisms (GCM) 10K type strain sequencing project: providing services to taxonomists for standard genome sequencing and annotation.</title>
        <authorList>
            <consortium name="The Broad Institute Genomics Platform"/>
            <consortium name="The Broad Institute Genome Sequencing Center for Infectious Disease"/>
            <person name="Wu L."/>
            <person name="Ma J."/>
        </authorList>
    </citation>
    <scope>NUCLEOTIDE SEQUENCE [LARGE SCALE GENOMIC DNA]</scope>
    <source>
        <strain evidence="13">CCM 7526</strain>
    </source>
</reference>
<dbReference type="SUPFAM" id="SSF52172">
    <property type="entry name" value="CheY-like"/>
    <property type="match status" value="1"/>
</dbReference>
<keyword evidence="6 9" id="KW-0238">DNA-binding</keyword>
<dbReference type="InterPro" id="IPR001789">
    <property type="entry name" value="Sig_transdc_resp-reg_receiver"/>
</dbReference>
<dbReference type="PROSITE" id="PS50110">
    <property type="entry name" value="RESPONSE_REGULATORY"/>
    <property type="match status" value="1"/>
</dbReference>
<keyword evidence="5 9" id="KW-0805">Transcription regulation</keyword>
<dbReference type="Proteomes" id="UP001597183">
    <property type="component" value="Unassembled WGS sequence"/>
</dbReference>
<evidence type="ECO:0000256" key="10">
    <source>
        <dbReference type="PROSITE-ProRule" id="PRU00169"/>
    </source>
</evidence>
<evidence type="ECO:0000313" key="13">
    <source>
        <dbReference type="Proteomes" id="UP001597183"/>
    </source>
</evidence>